<dbReference type="SUPFAM" id="SSF50978">
    <property type="entry name" value="WD40 repeat-like"/>
    <property type="match status" value="1"/>
</dbReference>
<proteinExistence type="predicted"/>
<feature type="domain" description="RING-type" evidence="4">
    <location>
        <begin position="12"/>
        <end position="62"/>
    </location>
</feature>
<feature type="compositionally biased region" description="Low complexity" evidence="3">
    <location>
        <begin position="135"/>
        <end position="145"/>
    </location>
</feature>
<dbReference type="SUPFAM" id="SSF57850">
    <property type="entry name" value="RING/U-box"/>
    <property type="match status" value="1"/>
</dbReference>
<evidence type="ECO:0000259" key="4">
    <source>
        <dbReference type="PROSITE" id="PS50089"/>
    </source>
</evidence>
<dbReference type="GO" id="GO:0008270">
    <property type="term" value="F:zinc ion binding"/>
    <property type="evidence" value="ECO:0007669"/>
    <property type="project" value="UniProtKB-KW"/>
</dbReference>
<dbReference type="GO" id="GO:0004842">
    <property type="term" value="F:ubiquitin-protein transferase activity"/>
    <property type="evidence" value="ECO:0007669"/>
    <property type="project" value="InterPro"/>
</dbReference>
<comment type="subcellular location">
    <subcellularLocation>
        <location evidence="1">Nucleus</location>
        <location evidence="1">Nuclear body</location>
    </subcellularLocation>
</comment>
<dbReference type="PANTHER" id="PTHR16047">
    <property type="entry name" value="RFWD3 PROTEIN"/>
    <property type="match status" value="1"/>
</dbReference>
<keyword evidence="6" id="KW-1185">Reference proteome</keyword>
<dbReference type="Proteomes" id="UP000751190">
    <property type="component" value="Unassembled WGS sequence"/>
</dbReference>
<dbReference type="OMA" id="GSNQHLF"/>
<dbReference type="OrthoDB" id="642539at2759"/>
<dbReference type="PANTHER" id="PTHR16047:SF7">
    <property type="entry name" value="E3 UBIQUITIN-PROTEIN LIGASE RFWD3"/>
    <property type="match status" value="1"/>
</dbReference>
<keyword evidence="2" id="KW-0862">Zinc</keyword>
<dbReference type="InterPro" id="IPR013083">
    <property type="entry name" value="Znf_RING/FYVE/PHD"/>
</dbReference>
<gene>
    <name evidence="5" type="ORF">KFE25_013145</name>
</gene>
<comment type="caution">
    <text evidence="5">The sequence shown here is derived from an EMBL/GenBank/DDBJ whole genome shotgun (WGS) entry which is preliminary data.</text>
</comment>
<dbReference type="Gene3D" id="2.130.10.10">
    <property type="entry name" value="YVTN repeat-like/Quinoprotein amine dehydrogenase"/>
    <property type="match status" value="1"/>
</dbReference>
<sequence length="549" mass="57368">MSQGQGQQELSCVVCQEPLWGEGDDEGHAPCSLRCGHLFGRSCIEQWIRRLGRSSATCPLCSAACALRDVWPVHVREPLRTIDAAQVEGAEQEAEGARKRRMAVEKQLAAAHIAVARARLELRRLSDRRPQTQHAARAAPAPGARSEQGARHAPEPSVTSAPAPAHTSSASAAACRVASVPIAGGRIVAFGRAHGSSVFASAETRPGAHGYARISLHDVRHRMLVAPHTKPVRGLVACPHDADSARRRVLTCGLDGRACVTSGESANVLAAFETRSACWACEWDPLREHLVYVAVAARREVLVYDLRRPCGALIAPAGGGLEMARGGDDGGGVRARDASTAAGAHAMASGPPYHALVALGADPTGGEARTNPRGARPLPAAAGLLCASQHALVFRTCEPDGTLSPAADALPLALGGCHALCVTFDAQLARGLVSFRRRDANAPLERGAVHALFARDGTQVGAVGGSTARLALARSALLVDGALRPLVAAGDEATCRPILWSVRGSRVVQELEAHAQPVVDIAQLPRSSVFATCSASRLDLYRLSASAGD</sequence>
<name>A0A8J5XKL4_DIALT</name>
<dbReference type="Gene3D" id="3.30.40.10">
    <property type="entry name" value="Zinc/RING finger domain, C3HC4 (zinc finger)"/>
    <property type="match status" value="1"/>
</dbReference>
<dbReference type="InterPro" id="IPR037381">
    <property type="entry name" value="RFWD3"/>
</dbReference>
<evidence type="ECO:0000256" key="2">
    <source>
        <dbReference type="PROSITE-ProRule" id="PRU00175"/>
    </source>
</evidence>
<organism evidence="5 6">
    <name type="scientific">Diacronema lutheri</name>
    <name type="common">Unicellular marine alga</name>
    <name type="synonym">Monochrysis lutheri</name>
    <dbReference type="NCBI Taxonomy" id="2081491"/>
    <lineage>
        <taxon>Eukaryota</taxon>
        <taxon>Haptista</taxon>
        <taxon>Haptophyta</taxon>
        <taxon>Pavlovophyceae</taxon>
        <taxon>Pavlovales</taxon>
        <taxon>Pavlovaceae</taxon>
        <taxon>Diacronema</taxon>
    </lineage>
</organism>
<evidence type="ECO:0000313" key="5">
    <source>
        <dbReference type="EMBL" id="KAG8460495.1"/>
    </source>
</evidence>
<dbReference type="GO" id="GO:0016567">
    <property type="term" value="P:protein ubiquitination"/>
    <property type="evidence" value="ECO:0007669"/>
    <property type="project" value="InterPro"/>
</dbReference>
<dbReference type="GO" id="GO:0036297">
    <property type="term" value="P:interstrand cross-link repair"/>
    <property type="evidence" value="ECO:0007669"/>
    <property type="project" value="InterPro"/>
</dbReference>
<protein>
    <recommendedName>
        <fullName evidence="4">RING-type domain-containing protein</fullName>
    </recommendedName>
</protein>
<evidence type="ECO:0000256" key="1">
    <source>
        <dbReference type="ARBA" id="ARBA00034306"/>
    </source>
</evidence>
<accession>A0A8J5XKL4</accession>
<keyword evidence="2" id="KW-0863">Zinc-finger</keyword>
<dbReference type="AlphaFoldDB" id="A0A8J5XKL4"/>
<dbReference type="GO" id="GO:0016604">
    <property type="term" value="C:nuclear body"/>
    <property type="evidence" value="ECO:0007669"/>
    <property type="project" value="UniProtKB-SubCell"/>
</dbReference>
<feature type="region of interest" description="Disordered" evidence="3">
    <location>
        <begin position="125"/>
        <end position="165"/>
    </location>
</feature>
<feature type="compositionally biased region" description="Low complexity" evidence="3">
    <location>
        <begin position="156"/>
        <end position="165"/>
    </location>
</feature>
<dbReference type="InterPro" id="IPR036322">
    <property type="entry name" value="WD40_repeat_dom_sf"/>
</dbReference>
<dbReference type="Pfam" id="PF13639">
    <property type="entry name" value="zf-RING_2"/>
    <property type="match status" value="1"/>
</dbReference>
<dbReference type="InterPro" id="IPR015943">
    <property type="entry name" value="WD40/YVTN_repeat-like_dom_sf"/>
</dbReference>
<reference evidence="5" key="1">
    <citation type="submission" date="2021-05" db="EMBL/GenBank/DDBJ databases">
        <title>The genome of the haptophyte Pavlova lutheri (Diacronema luteri, Pavlovales) - a model for lipid biosynthesis in eukaryotic algae.</title>
        <authorList>
            <person name="Hulatt C.J."/>
            <person name="Posewitz M.C."/>
        </authorList>
    </citation>
    <scope>NUCLEOTIDE SEQUENCE</scope>
    <source>
        <strain evidence="5">NIVA-4/92</strain>
    </source>
</reference>
<dbReference type="SMART" id="SM00184">
    <property type="entry name" value="RING"/>
    <property type="match status" value="1"/>
</dbReference>
<evidence type="ECO:0000256" key="3">
    <source>
        <dbReference type="SAM" id="MobiDB-lite"/>
    </source>
</evidence>
<keyword evidence="2" id="KW-0479">Metal-binding</keyword>
<dbReference type="PROSITE" id="PS50089">
    <property type="entry name" value="ZF_RING_2"/>
    <property type="match status" value="1"/>
</dbReference>
<dbReference type="InterPro" id="IPR001841">
    <property type="entry name" value="Znf_RING"/>
</dbReference>
<dbReference type="EMBL" id="JAGTXO010000032">
    <property type="protein sequence ID" value="KAG8460495.1"/>
    <property type="molecule type" value="Genomic_DNA"/>
</dbReference>
<evidence type="ECO:0000313" key="6">
    <source>
        <dbReference type="Proteomes" id="UP000751190"/>
    </source>
</evidence>